<keyword evidence="2" id="KW-0489">Methyltransferase</keyword>
<sequence length="270" mass="29378">MTEQESVSDQYSSGVLSHDVPTELDRLRLLEEHLDPVTLDVLGARAGELPATARCLELGAGAGSVTRWMAGRFPAGTVTAVDIDVRYLDASWAPNLEVREGDLRLLDFPAGSFDLIHARALFMHLPEREELVKRVASWLAPGGWLVLEDIGNFPKATSPYPLWNKAMTAVADLLSSQGEDVGWARRRQPAILADAGLVDLGLALEVFIVGDGGPTERFWRIFLGQLRPALVARELITDAEIDAALALFGDPRFVDAAEALVSAWGRQPAM</sequence>
<evidence type="ECO:0000313" key="3">
    <source>
        <dbReference type="Proteomes" id="UP001501509"/>
    </source>
</evidence>
<dbReference type="Gene3D" id="3.40.50.150">
    <property type="entry name" value="Vaccinia Virus protein VP39"/>
    <property type="match status" value="1"/>
</dbReference>
<dbReference type="SUPFAM" id="SSF53335">
    <property type="entry name" value="S-adenosyl-L-methionine-dependent methyltransferases"/>
    <property type="match status" value="1"/>
</dbReference>
<dbReference type="Pfam" id="PF13489">
    <property type="entry name" value="Methyltransf_23"/>
    <property type="match status" value="1"/>
</dbReference>
<name>A0ABN3PWF7_9ACTN</name>
<organism evidence="2 3">
    <name type="scientific">Actinomadura fulvescens</name>
    <dbReference type="NCBI Taxonomy" id="46160"/>
    <lineage>
        <taxon>Bacteria</taxon>
        <taxon>Bacillati</taxon>
        <taxon>Actinomycetota</taxon>
        <taxon>Actinomycetes</taxon>
        <taxon>Streptosporangiales</taxon>
        <taxon>Thermomonosporaceae</taxon>
        <taxon>Actinomadura</taxon>
    </lineage>
</organism>
<comment type="caution">
    <text evidence="2">The sequence shown here is derived from an EMBL/GenBank/DDBJ whole genome shotgun (WGS) entry which is preliminary data.</text>
</comment>
<dbReference type="EMBL" id="BAAATD010000005">
    <property type="protein sequence ID" value="GAA2605364.1"/>
    <property type="molecule type" value="Genomic_DNA"/>
</dbReference>
<evidence type="ECO:0000256" key="1">
    <source>
        <dbReference type="ARBA" id="ARBA00022679"/>
    </source>
</evidence>
<evidence type="ECO:0000313" key="2">
    <source>
        <dbReference type="EMBL" id="GAA2605364.1"/>
    </source>
</evidence>
<dbReference type="RefSeq" id="WP_344543650.1">
    <property type="nucleotide sequence ID" value="NZ_BAAATD010000005.1"/>
</dbReference>
<dbReference type="GO" id="GO:0032259">
    <property type="term" value="P:methylation"/>
    <property type="evidence" value="ECO:0007669"/>
    <property type="project" value="UniProtKB-KW"/>
</dbReference>
<reference evidence="2 3" key="1">
    <citation type="journal article" date="2019" name="Int. J. Syst. Evol. Microbiol.">
        <title>The Global Catalogue of Microorganisms (GCM) 10K type strain sequencing project: providing services to taxonomists for standard genome sequencing and annotation.</title>
        <authorList>
            <consortium name="The Broad Institute Genomics Platform"/>
            <consortium name="The Broad Institute Genome Sequencing Center for Infectious Disease"/>
            <person name="Wu L."/>
            <person name="Ma J."/>
        </authorList>
    </citation>
    <scope>NUCLEOTIDE SEQUENCE [LARGE SCALE GENOMIC DNA]</scope>
    <source>
        <strain evidence="2 3">JCM 6833</strain>
    </source>
</reference>
<keyword evidence="1" id="KW-0808">Transferase</keyword>
<gene>
    <name evidence="2" type="ORF">GCM10010411_44420</name>
</gene>
<dbReference type="PANTHER" id="PTHR43861:SF3">
    <property type="entry name" value="PUTATIVE (AFU_ORTHOLOGUE AFUA_2G14390)-RELATED"/>
    <property type="match status" value="1"/>
</dbReference>
<dbReference type="InterPro" id="IPR029063">
    <property type="entry name" value="SAM-dependent_MTases_sf"/>
</dbReference>
<dbReference type="PANTHER" id="PTHR43861">
    <property type="entry name" value="TRANS-ACONITATE 2-METHYLTRANSFERASE-RELATED"/>
    <property type="match status" value="1"/>
</dbReference>
<protein>
    <submittedName>
        <fullName evidence="2">Methyltransferase domain-containing protein</fullName>
    </submittedName>
</protein>
<proteinExistence type="predicted"/>
<dbReference type="GO" id="GO:0008168">
    <property type="term" value="F:methyltransferase activity"/>
    <property type="evidence" value="ECO:0007669"/>
    <property type="project" value="UniProtKB-KW"/>
</dbReference>
<dbReference type="CDD" id="cd02440">
    <property type="entry name" value="AdoMet_MTases"/>
    <property type="match status" value="1"/>
</dbReference>
<dbReference type="Proteomes" id="UP001501509">
    <property type="component" value="Unassembled WGS sequence"/>
</dbReference>
<accession>A0ABN3PWF7</accession>
<keyword evidence="3" id="KW-1185">Reference proteome</keyword>